<dbReference type="Proteomes" id="UP000521032">
    <property type="component" value="Unassembled WGS sequence"/>
</dbReference>
<dbReference type="Pfam" id="PF10958">
    <property type="entry name" value="DUF2759"/>
    <property type="match status" value="1"/>
</dbReference>
<gene>
    <name evidence="2" type="ORF">JEOSCH030_01216</name>
</gene>
<feature type="transmembrane region" description="Helical" evidence="1">
    <location>
        <begin position="48"/>
        <end position="74"/>
    </location>
</feature>
<keyword evidence="3" id="KW-1185">Reference proteome</keyword>
<dbReference type="EMBL" id="CAJEWE010000010">
    <property type="protein sequence ID" value="CAD2077067.1"/>
    <property type="molecule type" value="Genomic_DNA"/>
</dbReference>
<evidence type="ECO:0000256" key="1">
    <source>
        <dbReference type="SAM" id="Phobius"/>
    </source>
</evidence>
<dbReference type="InterPro" id="IPR024490">
    <property type="entry name" value="DUF2759"/>
</dbReference>
<keyword evidence="1" id="KW-0812">Transmembrane</keyword>
<comment type="caution">
    <text evidence="2">The sequence shown here is derived from an EMBL/GenBank/DDBJ whole genome shotgun (WGS) entry which is preliminary data.</text>
</comment>
<protein>
    <recommendedName>
        <fullName evidence="4">DUF2759 domain-containing protein</fullName>
    </recommendedName>
</protein>
<keyword evidence="1" id="KW-0472">Membrane</keyword>
<organism evidence="2 3">
    <name type="scientific">Phocicoccus schoeneichii</name>
    <dbReference type="NCBI Taxonomy" id="1812261"/>
    <lineage>
        <taxon>Bacteria</taxon>
        <taxon>Bacillati</taxon>
        <taxon>Bacillota</taxon>
        <taxon>Bacilli</taxon>
        <taxon>Bacillales</taxon>
        <taxon>Salinicoccaceae</taxon>
        <taxon>Phocicoccus</taxon>
    </lineage>
</organism>
<feature type="transmembrane region" description="Helical" evidence="1">
    <location>
        <begin position="20"/>
        <end position="41"/>
    </location>
</feature>
<sequence>MPFINTGELFNIGNTTIHIGVNTLSLLMLLIAVVAVFALVNSIKAKNILAIIFSVGAIATFGFFALATIFTFGYPTLGH</sequence>
<evidence type="ECO:0008006" key="4">
    <source>
        <dbReference type="Google" id="ProtNLM"/>
    </source>
</evidence>
<evidence type="ECO:0000313" key="2">
    <source>
        <dbReference type="EMBL" id="CAD2077067.1"/>
    </source>
</evidence>
<reference evidence="2 3" key="1">
    <citation type="submission" date="2020-07" db="EMBL/GenBank/DDBJ databases">
        <authorList>
            <person name="Criscuolo A."/>
        </authorList>
    </citation>
    <scope>NUCLEOTIDE SEQUENCE [LARGE SCALE GENOMIC DNA]</scope>
    <source>
        <strain evidence="3">CIP 111030</strain>
    </source>
</reference>
<dbReference type="RefSeq" id="WP_186087714.1">
    <property type="nucleotide sequence ID" value="NZ_BMDB01000001.1"/>
</dbReference>
<evidence type="ECO:0000313" key="3">
    <source>
        <dbReference type="Proteomes" id="UP000521032"/>
    </source>
</evidence>
<name>A0A6V7RHJ5_9BACL</name>
<accession>A0A6V7RHJ5</accession>
<proteinExistence type="predicted"/>
<keyword evidence="1" id="KW-1133">Transmembrane helix</keyword>
<dbReference type="AlphaFoldDB" id="A0A6V7RHJ5"/>